<name>A0ABS9EFK6_9FLAO</name>
<evidence type="ECO:0000313" key="8">
    <source>
        <dbReference type="Proteomes" id="UP001179363"/>
    </source>
</evidence>
<dbReference type="InterPro" id="IPR000555">
    <property type="entry name" value="JAMM/MPN+_dom"/>
</dbReference>
<reference evidence="7" key="1">
    <citation type="submission" date="2022-01" db="EMBL/GenBank/DDBJ databases">
        <title>Gillisia lutea sp. nov., isolated from marine plastic residues from the Malvarosa beach (Valencia, Spain).</title>
        <authorList>
            <person name="Vidal-Verdu A."/>
            <person name="Molina-Menor E."/>
            <person name="Satari L."/>
            <person name="Pascual J."/>
            <person name="Pereto J."/>
            <person name="Porcar M."/>
        </authorList>
    </citation>
    <scope>NUCLEOTIDE SEQUENCE</scope>
    <source>
        <strain evidence="7">M10.2A</strain>
    </source>
</reference>
<keyword evidence="7" id="KW-0808">Transferase</keyword>
<dbReference type="PANTHER" id="PTHR43267:SF1">
    <property type="entry name" value="TRNA THREONYLCARBAMOYLADENOSINE DEHYDRATASE"/>
    <property type="match status" value="1"/>
</dbReference>
<protein>
    <submittedName>
        <fullName evidence="7">ThiF family adenylyltransferase</fullName>
    </submittedName>
</protein>
<organism evidence="7 8">
    <name type="scientific">Gillisia lutea</name>
    <dbReference type="NCBI Taxonomy" id="2909668"/>
    <lineage>
        <taxon>Bacteria</taxon>
        <taxon>Pseudomonadati</taxon>
        <taxon>Bacteroidota</taxon>
        <taxon>Flavobacteriia</taxon>
        <taxon>Flavobacteriales</taxon>
        <taxon>Flavobacteriaceae</taxon>
        <taxon>Gillisia</taxon>
    </lineage>
</organism>
<dbReference type="SUPFAM" id="SSF102712">
    <property type="entry name" value="JAB1/MPN domain"/>
    <property type="match status" value="1"/>
</dbReference>
<dbReference type="InterPro" id="IPR000594">
    <property type="entry name" value="ThiF_NAD_FAD-bd"/>
</dbReference>
<keyword evidence="5" id="KW-0482">Metalloprotease</keyword>
<dbReference type="InterPro" id="IPR035985">
    <property type="entry name" value="Ubiquitin-activating_enz"/>
</dbReference>
<evidence type="ECO:0000256" key="3">
    <source>
        <dbReference type="ARBA" id="ARBA00022801"/>
    </source>
</evidence>
<keyword evidence="8" id="KW-1185">Reference proteome</keyword>
<evidence type="ECO:0000256" key="5">
    <source>
        <dbReference type="ARBA" id="ARBA00023049"/>
    </source>
</evidence>
<dbReference type="Pfam" id="PF14464">
    <property type="entry name" value="Prok-JAB"/>
    <property type="match status" value="1"/>
</dbReference>
<comment type="caution">
    <text evidence="7">The sequence shown here is derived from an EMBL/GenBank/DDBJ whole genome shotgun (WGS) entry which is preliminary data.</text>
</comment>
<accession>A0ABS9EFK6</accession>
<sequence length="715" mass="82942">MDKQDQITITKINDLIDRDKDVTIVEEIKRNGNYFSGKIEVDYLNTRTSYDIKIPSTYPLTHPNADNISIIFRNDAYIGLNHINPDGSVCFHPDKDDNFDHKLLYELNCLKQWIRDYFIFDKEDDDYTYIIPDTEIGRLDKLYFTNTNSNFKKNKFGIFDYSIFSSEEYGKKKFPVKKLFRLGFDSGIEDNWSKTFIEELKSKTCKKGLYYFIEEEPIKKDSIGRRALETWDEFKDFFSNEFQEYLYHGLKGKFGDSFFIENSSLFILIGYKIPTHDDYEEHWDLIRIEKIEKPIGHLKIPKSERKSNNKGFETFLKTDKIRWGSTENIDYSRFFGRGKLNEKITDSHILIIGCGALGSSLAEMLVRGGARSIVLEDFDSIRGGNLCRANFTLDDLIFPKAERLERRLKSISPFINLASISLKLNHFNLTEVKEIFNKNVDIIFDCSTDPEVTYILDKIDFTGDVFSFGINNKAKAFTSISGKYLTRQSKIIYDFIGNDEATFIEGTGCGYPTFEANYVDINALLNTGLKIINDNFNKGEKNKTLIIEPRFEDNFKIKIENFENFYCRDFSSSILVSKTVLNQIEEITRLHYPKEFGGVFIGFKNETGFIITDILIPDEYRNGRTKFIREPGNLNDRLKELHKKTAGKIQYIGEWHSHPDGPTSPSTTDLKAMKDIATDKKINVNTPLLMIAGISEILFSKDFYILVDKRLKHYE</sequence>
<keyword evidence="4" id="KW-0862">Zinc</keyword>
<dbReference type="Proteomes" id="UP001179363">
    <property type="component" value="Unassembled WGS sequence"/>
</dbReference>
<dbReference type="GO" id="GO:0016779">
    <property type="term" value="F:nucleotidyltransferase activity"/>
    <property type="evidence" value="ECO:0007669"/>
    <property type="project" value="UniProtKB-KW"/>
</dbReference>
<dbReference type="SMART" id="SM00232">
    <property type="entry name" value="JAB_MPN"/>
    <property type="match status" value="1"/>
</dbReference>
<keyword evidence="7" id="KW-0548">Nucleotidyltransferase</keyword>
<evidence type="ECO:0000256" key="2">
    <source>
        <dbReference type="ARBA" id="ARBA00022723"/>
    </source>
</evidence>
<dbReference type="InterPro" id="IPR028090">
    <property type="entry name" value="JAB_dom_prok"/>
</dbReference>
<feature type="domain" description="JAB1/MPN/MOV34 metalloenzyme" evidence="6">
    <location>
        <begin position="573"/>
        <end position="709"/>
    </location>
</feature>
<keyword evidence="2" id="KW-0479">Metal-binding</keyword>
<dbReference type="Pfam" id="PF00899">
    <property type="entry name" value="ThiF"/>
    <property type="match status" value="1"/>
</dbReference>
<dbReference type="Gene3D" id="3.40.140.10">
    <property type="entry name" value="Cytidine Deaminase, domain 2"/>
    <property type="match status" value="1"/>
</dbReference>
<proteinExistence type="predicted"/>
<evidence type="ECO:0000259" key="6">
    <source>
        <dbReference type="SMART" id="SM00232"/>
    </source>
</evidence>
<dbReference type="InterPro" id="IPR045886">
    <property type="entry name" value="ThiF/MoeB/HesA"/>
</dbReference>
<keyword evidence="1" id="KW-0645">Protease</keyword>
<dbReference type="Gene3D" id="3.40.50.720">
    <property type="entry name" value="NAD(P)-binding Rossmann-like Domain"/>
    <property type="match status" value="1"/>
</dbReference>
<evidence type="ECO:0000256" key="4">
    <source>
        <dbReference type="ARBA" id="ARBA00022833"/>
    </source>
</evidence>
<evidence type="ECO:0000313" key="7">
    <source>
        <dbReference type="EMBL" id="MCF4101578.1"/>
    </source>
</evidence>
<dbReference type="EMBL" id="JAKGTH010000008">
    <property type="protein sequence ID" value="MCF4101578.1"/>
    <property type="molecule type" value="Genomic_DNA"/>
</dbReference>
<gene>
    <name evidence="7" type="ORF">L1I30_07865</name>
</gene>
<dbReference type="SUPFAM" id="SSF69572">
    <property type="entry name" value="Activating enzymes of the ubiquitin-like proteins"/>
    <property type="match status" value="1"/>
</dbReference>
<evidence type="ECO:0000256" key="1">
    <source>
        <dbReference type="ARBA" id="ARBA00022670"/>
    </source>
</evidence>
<dbReference type="RefSeq" id="WP_236133731.1">
    <property type="nucleotide sequence ID" value="NZ_JAKGTH010000008.1"/>
</dbReference>
<dbReference type="PANTHER" id="PTHR43267">
    <property type="entry name" value="TRNA THREONYLCARBAMOYLADENOSINE DEHYDRATASE"/>
    <property type="match status" value="1"/>
</dbReference>
<keyword evidence="3" id="KW-0378">Hydrolase</keyword>